<dbReference type="InterPro" id="IPR006162">
    <property type="entry name" value="Ppantetheine_attach_site"/>
</dbReference>
<reference evidence="6" key="1">
    <citation type="journal article" date="2011" name="J. Am. Chem. Soc.">
        <title>Genome mining in streptomyces. Discovery of an unprecedented P450-catalyzed oxidative rearrangement that is the final step in the biosynthesis of pentalenolactone.</title>
        <authorList>
            <person name="Zhu D."/>
            <person name="Seo M.J."/>
            <person name="Ikeda H."/>
            <person name="Cane D.E."/>
        </authorList>
    </citation>
    <scope>NUCLEOTIDE SEQUENCE</scope>
    <source>
        <strain evidence="6">TU469</strain>
    </source>
</reference>
<keyword evidence="3" id="KW-0597">Phosphoprotein</keyword>
<dbReference type="GO" id="GO:0008610">
    <property type="term" value="P:lipid biosynthetic process"/>
    <property type="evidence" value="ECO:0007669"/>
    <property type="project" value="UniProtKB-ARBA"/>
</dbReference>
<dbReference type="AlphaFoldDB" id="E3VWJ5"/>
<dbReference type="CDD" id="cd19531">
    <property type="entry name" value="LCL_NRPS-like"/>
    <property type="match status" value="1"/>
</dbReference>
<name>E3VWJ5_STRAE</name>
<dbReference type="GO" id="GO:0005737">
    <property type="term" value="C:cytoplasm"/>
    <property type="evidence" value="ECO:0007669"/>
    <property type="project" value="TreeGrafter"/>
</dbReference>
<keyword evidence="2" id="KW-0596">Phosphopantetheine</keyword>
<dbReference type="GO" id="GO:0031177">
    <property type="term" value="F:phosphopantetheine binding"/>
    <property type="evidence" value="ECO:0007669"/>
    <property type="project" value="InterPro"/>
</dbReference>
<dbReference type="SMART" id="SM00823">
    <property type="entry name" value="PKS_PP"/>
    <property type="match status" value="1"/>
</dbReference>
<dbReference type="InterPro" id="IPR020806">
    <property type="entry name" value="PKS_PP-bd"/>
</dbReference>
<dbReference type="PROSITE" id="PS50075">
    <property type="entry name" value="CARRIER"/>
    <property type="match status" value="1"/>
</dbReference>
<dbReference type="Gene3D" id="3.30.559.30">
    <property type="entry name" value="Nonribosomal peptide synthetase, condensation domain"/>
    <property type="match status" value="1"/>
</dbReference>
<dbReference type="Pfam" id="PF00550">
    <property type="entry name" value="PP-binding"/>
    <property type="match status" value="1"/>
</dbReference>
<dbReference type="PANTHER" id="PTHR45527:SF1">
    <property type="entry name" value="FATTY ACID SYNTHASE"/>
    <property type="match status" value="1"/>
</dbReference>
<feature type="domain" description="Carrier" evidence="5">
    <location>
        <begin position="459"/>
        <end position="534"/>
    </location>
</feature>
<dbReference type="InterPro" id="IPR009081">
    <property type="entry name" value="PP-bd_ACP"/>
</dbReference>
<evidence type="ECO:0000313" key="6">
    <source>
        <dbReference type="EMBL" id="ADO85583.1"/>
    </source>
</evidence>
<proteinExistence type="predicted"/>
<evidence type="ECO:0000256" key="1">
    <source>
        <dbReference type="ARBA" id="ARBA00001957"/>
    </source>
</evidence>
<dbReference type="SUPFAM" id="SSF47336">
    <property type="entry name" value="ACP-like"/>
    <property type="match status" value="1"/>
</dbReference>
<dbReference type="InterPro" id="IPR023213">
    <property type="entry name" value="CAT-like_dom_sf"/>
</dbReference>
<dbReference type="Pfam" id="PF00668">
    <property type="entry name" value="Condensation"/>
    <property type="match status" value="1"/>
</dbReference>
<dbReference type="GO" id="GO:0017000">
    <property type="term" value="P:antibiotic biosynthetic process"/>
    <property type="evidence" value="ECO:0007669"/>
    <property type="project" value="UniProtKB-ARBA"/>
</dbReference>
<feature type="region of interest" description="Disordered" evidence="4">
    <location>
        <begin position="429"/>
        <end position="455"/>
    </location>
</feature>
<dbReference type="Gene3D" id="1.10.1200.10">
    <property type="entry name" value="ACP-like"/>
    <property type="match status" value="1"/>
</dbReference>
<dbReference type="InterPro" id="IPR036736">
    <property type="entry name" value="ACP-like_sf"/>
</dbReference>
<evidence type="ECO:0000256" key="4">
    <source>
        <dbReference type="SAM" id="MobiDB-lite"/>
    </source>
</evidence>
<dbReference type="EMBL" id="HQ292065">
    <property type="protein sequence ID" value="ADO85583.1"/>
    <property type="molecule type" value="Genomic_DNA"/>
</dbReference>
<dbReference type="InterPro" id="IPR001242">
    <property type="entry name" value="Condensation_dom"/>
</dbReference>
<evidence type="ECO:0000256" key="3">
    <source>
        <dbReference type="ARBA" id="ARBA00022553"/>
    </source>
</evidence>
<dbReference type="SUPFAM" id="SSF52777">
    <property type="entry name" value="CoA-dependent acyltransferases"/>
    <property type="match status" value="2"/>
</dbReference>
<comment type="cofactor">
    <cofactor evidence="1">
        <name>pantetheine 4'-phosphate</name>
        <dbReference type="ChEBI" id="CHEBI:47942"/>
    </cofactor>
</comment>
<organism evidence="6">
    <name type="scientific">Streptomyces arenae</name>
    <dbReference type="NCBI Taxonomy" id="29301"/>
    <lineage>
        <taxon>Bacteria</taxon>
        <taxon>Bacillati</taxon>
        <taxon>Actinomycetota</taxon>
        <taxon>Actinomycetes</taxon>
        <taxon>Kitasatosporales</taxon>
        <taxon>Streptomycetaceae</taxon>
        <taxon>Streptomyces</taxon>
    </lineage>
</organism>
<dbReference type="PROSITE" id="PS00012">
    <property type="entry name" value="PHOSPHOPANTETHEINE"/>
    <property type="match status" value="1"/>
</dbReference>
<dbReference type="GO" id="GO:0044550">
    <property type="term" value="P:secondary metabolite biosynthetic process"/>
    <property type="evidence" value="ECO:0007669"/>
    <property type="project" value="TreeGrafter"/>
</dbReference>
<dbReference type="PANTHER" id="PTHR45527">
    <property type="entry name" value="NONRIBOSOMAL PEPTIDE SYNTHETASE"/>
    <property type="match status" value="1"/>
</dbReference>
<dbReference type="GO" id="GO:0043041">
    <property type="term" value="P:amino acid activation for nonribosomal peptide biosynthetic process"/>
    <property type="evidence" value="ECO:0007669"/>
    <property type="project" value="TreeGrafter"/>
</dbReference>
<protein>
    <submittedName>
        <fullName evidence="6">Nonribosomal peptide synthetase</fullName>
    </submittedName>
</protein>
<accession>E3VWJ5</accession>
<dbReference type="Gene3D" id="3.30.559.10">
    <property type="entry name" value="Chloramphenicol acetyltransferase-like domain"/>
    <property type="match status" value="1"/>
</dbReference>
<sequence>MTDDEVLVFPASFAQRSMWLENEINPGRPTYHVLAALRLRGRLDTEALRRALNTVVDRHEALRTVFDLDEDGPVQIIGPAPELDVPVTDVARGDLEAAVTAEVTKPFDLYRGPLVRMRLLRTAPEEHVAVLVMHHIVTDGVSSALFVAELTACYGAYLRGEEPGLPPLEIQYADFTMWQHENLRGEKLSGLTRRWQRRLDGAPPLRLFTDRPYPAEPTFAGDTHTFTVPAPLVSRLDALARQERATAFMVFLAAFDVLLSRYSGQQDITVASPTAGRTRPELAGLIGFFVNPLLLRTDVSGEPTARELIGRVRNNCAEAFDDQEFPFESALELLRVQRRSTAGTPQVQAMLVLQNMPVPELRTPDLVIEPLRPDSKAASYELALDLEPDDETGYRAFLEYSSELFDAATVTEMAAEFVTILEGIAADPDAPVSTKPVDRQPMPWSEEPAQPAADVPYRAPQTPIELELHEMFCELLGLERIGVDDDFLDLGGDSLSLLQLRNRVRQEYGVEFPVRELFGRVDIDGLARRVLERLLAQDENGRSPQSSPNEEHP</sequence>
<evidence type="ECO:0000256" key="2">
    <source>
        <dbReference type="ARBA" id="ARBA00022450"/>
    </source>
</evidence>
<dbReference type="GO" id="GO:0003824">
    <property type="term" value="F:catalytic activity"/>
    <property type="evidence" value="ECO:0007669"/>
    <property type="project" value="InterPro"/>
</dbReference>
<evidence type="ECO:0000259" key="5">
    <source>
        <dbReference type="PROSITE" id="PS50075"/>
    </source>
</evidence>